<accession>A0A550J5S3</accession>
<keyword evidence="2 4" id="KW-0819">tRNA processing</keyword>
<dbReference type="PANTHER" id="PTHR47811">
    <property type="entry name" value="TRNA PSEUDOURIDINE SYNTHASE D"/>
    <property type="match status" value="1"/>
</dbReference>
<dbReference type="Gene3D" id="3.30.70.3160">
    <property type="match status" value="1"/>
</dbReference>
<comment type="similarity">
    <text evidence="1 4">Belongs to the pseudouridine synthase TruD family.</text>
</comment>
<feature type="domain" description="TRUD" evidence="5">
    <location>
        <begin position="151"/>
        <end position="360"/>
    </location>
</feature>
<comment type="catalytic activity">
    <reaction evidence="4">
        <text>uridine(13) in tRNA = pseudouridine(13) in tRNA</text>
        <dbReference type="Rhea" id="RHEA:42540"/>
        <dbReference type="Rhea" id="RHEA-COMP:10105"/>
        <dbReference type="Rhea" id="RHEA-COMP:10106"/>
        <dbReference type="ChEBI" id="CHEBI:65314"/>
        <dbReference type="ChEBI" id="CHEBI:65315"/>
        <dbReference type="EC" id="5.4.99.27"/>
    </reaction>
</comment>
<dbReference type="PANTHER" id="PTHR47811:SF1">
    <property type="entry name" value="TRNA PSEUDOURIDINE SYNTHASE D"/>
    <property type="match status" value="1"/>
</dbReference>
<dbReference type="InterPro" id="IPR001656">
    <property type="entry name" value="PsdUridine_synth_TruD"/>
</dbReference>
<dbReference type="OrthoDB" id="1550679at2"/>
<sequence length="398" mass="44281">MPSYLTAKVPGTGGTIKESPEDFLVEELPLYTPCGEGEHLYLLVEKEGITTHELLHRLAKALGLRERDIGYAGLKDARATTRQTVSVTGVTPEQALDLQLNNIRVLDARFHRNKLRLGHLAGNRFTLRLRQVKDGALEHALDTLHILQQTGVPNRFGEQRYGVLGNSHRIGRALLRRDFPEAIREIIGDPALIANERWRSAAEAFGQGDLDGALAAFPGRFRDERALLHALRDGKSPEASLMGYPRKLLRLYLSAYQSHLFDRVLAMRLDSIDLLWPGDLAYKHVNGACFLVVDPAAEQPRADAMEISPTGPMFGFKMTPAQGQAGLLEQSLLDKEGLRLENFRLSDGLGMEGERRPLRVPIENPTARREGEDLLLEFSLPRGSYATAVLYEIVKDAP</sequence>
<dbReference type="Proteomes" id="UP000317155">
    <property type="component" value="Unassembled WGS sequence"/>
</dbReference>
<dbReference type="HAMAP" id="MF_01082">
    <property type="entry name" value="TruD"/>
    <property type="match status" value="1"/>
</dbReference>
<dbReference type="PROSITE" id="PS50984">
    <property type="entry name" value="TRUD"/>
    <property type="match status" value="1"/>
</dbReference>
<feature type="active site" description="Nucleophile" evidence="4">
    <location>
        <position position="76"/>
    </location>
</feature>
<evidence type="ECO:0000259" key="5">
    <source>
        <dbReference type="PROSITE" id="PS50984"/>
    </source>
</evidence>
<dbReference type="InterPro" id="IPR020103">
    <property type="entry name" value="PsdUridine_synth_cat_dom_sf"/>
</dbReference>
<dbReference type="InterPro" id="IPR042214">
    <property type="entry name" value="TruD_catalytic"/>
</dbReference>
<evidence type="ECO:0000256" key="4">
    <source>
        <dbReference type="HAMAP-Rule" id="MF_01082"/>
    </source>
</evidence>
<dbReference type="Pfam" id="PF01142">
    <property type="entry name" value="TruD"/>
    <property type="match status" value="1"/>
</dbReference>
<protein>
    <recommendedName>
        <fullName evidence="4">tRNA pseudouridine synthase D</fullName>
        <ecNumber evidence="4">5.4.99.27</ecNumber>
    </recommendedName>
    <alternativeName>
        <fullName evidence="4">tRNA pseudouridine(13) synthase</fullName>
    </alternativeName>
    <alternativeName>
        <fullName evidence="4">tRNA pseudouridylate synthase D</fullName>
    </alternativeName>
    <alternativeName>
        <fullName evidence="4">tRNA-uridine isomerase D</fullName>
    </alternativeName>
</protein>
<keyword evidence="3 4" id="KW-0413">Isomerase</keyword>
<dbReference type="EMBL" id="VJVV01000016">
    <property type="protein sequence ID" value="TRO78564.1"/>
    <property type="molecule type" value="Genomic_DNA"/>
</dbReference>
<dbReference type="InterPro" id="IPR011760">
    <property type="entry name" value="PsdUridine_synth_TruD_insert"/>
</dbReference>
<evidence type="ECO:0000256" key="1">
    <source>
        <dbReference type="ARBA" id="ARBA00007953"/>
    </source>
</evidence>
<dbReference type="GO" id="GO:0031119">
    <property type="term" value="P:tRNA pseudouridine synthesis"/>
    <property type="evidence" value="ECO:0007669"/>
    <property type="project" value="UniProtKB-UniRule"/>
</dbReference>
<dbReference type="EC" id="5.4.99.27" evidence="4"/>
<dbReference type="PROSITE" id="PS01268">
    <property type="entry name" value="UPF0024"/>
    <property type="match status" value="1"/>
</dbReference>
<comment type="function">
    <text evidence="4">Responsible for synthesis of pseudouridine from uracil-13 in transfer RNAs.</text>
</comment>
<dbReference type="GO" id="GO:0160150">
    <property type="term" value="F:tRNA pseudouridine(13) synthase activity"/>
    <property type="evidence" value="ECO:0007669"/>
    <property type="project" value="UniProtKB-EC"/>
</dbReference>
<reference evidence="6 7" key="1">
    <citation type="submission" date="2019-07" db="EMBL/GenBank/DDBJ databases">
        <title>Insights of Desulfuromonas acetexigens electromicrobiology.</title>
        <authorList>
            <person name="Katuri K."/>
            <person name="Sapireddy V."/>
            <person name="Shaw D.R."/>
            <person name="Saikaly P."/>
        </authorList>
    </citation>
    <scope>NUCLEOTIDE SEQUENCE [LARGE SCALE GENOMIC DNA]</scope>
    <source>
        <strain evidence="6 7">2873</strain>
    </source>
</reference>
<evidence type="ECO:0000256" key="3">
    <source>
        <dbReference type="ARBA" id="ARBA00023235"/>
    </source>
</evidence>
<gene>
    <name evidence="4 6" type="primary">truD</name>
    <name evidence="6" type="ORF">FL622_15700</name>
</gene>
<dbReference type="AlphaFoldDB" id="A0A550J5S3"/>
<dbReference type="InterPro" id="IPR050170">
    <property type="entry name" value="TruD_pseudoU_synthase"/>
</dbReference>
<dbReference type="RefSeq" id="WP_092054784.1">
    <property type="nucleotide sequence ID" value="NZ_FOJJ01000008.1"/>
</dbReference>
<proteinExistence type="inferred from homology"/>
<evidence type="ECO:0000313" key="6">
    <source>
        <dbReference type="EMBL" id="TRO78564.1"/>
    </source>
</evidence>
<dbReference type="GO" id="GO:0005829">
    <property type="term" value="C:cytosol"/>
    <property type="evidence" value="ECO:0007669"/>
    <property type="project" value="TreeGrafter"/>
</dbReference>
<evidence type="ECO:0000313" key="7">
    <source>
        <dbReference type="Proteomes" id="UP000317155"/>
    </source>
</evidence>
<dbReference type="GO" id="GO:0003723">
    <property type="term" value="F:RNA binding"/>
    <property type="evidence" value="ECO:0007669"/>
    <property type="project" value="InterPro"/>
</dbReference>
<evidence type="ECO:0000256" key="2">
    <source>
        <dbReference type="ARBA" id="ARBA00022694"/>
    </source>
</evidence>
<dbReference type="InterPro" id="IPR020119">
    <property type="entry name" value="PsdUridine_synth_TruD_CS"/>
</dbReference>
<dbReference type="Gene3D" id="3.30.2350.20">
    <property type="entry name" value="TruD, catalytic domain"/>
    <property type="match status" value="1"/>
</dbReference>
<name>A0A550J5S3_9BACT</name>
<dbReference type="Gene3D" id="1.10.1510.30">
    <property type="match status" value="1"/>
</dbReference>
<dbReference type="SUPFAM" id="SSF55120">
    <property type="entry name" value="Pseudouridine synthase"/>
    <property type="match status" value="1"/>
</dbReference>
<comment type="caution">
    <text evidence="6">The sequence shown here is derived from an EMBL/GenBank/DDBJ whole genome shotgun (WGS) entry which is preliminary data.</text>
</comment>
<organism evidence="6 7">
    <name type="scientific">Trichloromonas acetexigens</name>
    <dbReference type="NCBI Taxonomy" id="38815"/>
    <lineage>
        <taxon>Bacteria</taxon>
        <taxon>Pseudomonadati</taxon>
        <taxon>Thermodesulfobacteriota</taxon>
        <taxon>Desulfuromonadia</taxon>
        <taxon>Desulfuromonadales</taxon>
        <taxon>Trichloromonadaceae</taxon>
        <taxon>Trichloromonas</taxon>
    </lineage>
</organism>
<dbReference type="NCBIfam" id="TIGR00094">
    <property type="entry name" value="tRNA_TruD_broad"/>
    <property type="match status" value="1"/>
</dbReference>
<dbReference type="PIRSF" id="PIRSF037016">
    <property type="entry name" value="Pseudouridin_synth_euk_prd"/>
    <property type="match status" value="1"/>
</dbReference>
<keyword evidence="7" id="KW-1185">Reference proteome</keyword>